<keyword evidence="2" id="KW-1185">Reference proteome</keyword>
<dbReference type="Proteomes" id="UP001289645">
    <property type="component" value="Unassembled WGS sequence"/>
</dbReference>
<protein>
    <submittedName>
        <fullName evidence="1">N-acetyltransferase</fullName>
    </submittedName>
</protein>
<sequence length="129" mass="14018">MTDRTGAAVTIRFDDTSPIGAYTIGFDDGAPVGKAEFMDSPVQRGERIFFHTEVDEEFGGRGLAGLLVREALADSIRRNLTLVPVCPLFARHLKAHGDEFVAAGGAFRRANRDDVALVTRVARARRDGT</sequence>
<evidence type="ECO:0000313" key="1">
    <source>
        <dbReference type="EMBL" id="MDZ5084705.1"/>
    </source>
</evidence>
<accession>A0ACC6MCK1</accession>
<evidence type="ECO:0000313" key="2">
    <source>
        <dbReference type="Proteomes" id="UP001289645"/>
    </source>
</evidence>
<dbReference type="EMBL" id="JAOXLN010000003">
    <property type="protein sequence ID" value="MDZ5084705.1"/>
    <property type="molecule type" value="Genomic_DNA"/>
</dbReference>
<reference evidence="1 2" key="1">
    <citation type="journal article" date="2021" name="Chemosphere">
        <title>Bioballs carrying a syntrophic Rhodococcus and Mycolicibacterium consortium for simultaneous sorption and biodegradation of fuel oil in contaminated freshwater.</title>
        <authorList>
            <person name="Naloka K."/>
            <person name="Polrit D."/>
            <person name="Muangchinda C."/>
            <person name="Thoetkiattikul H."/>
            <person name="Pinyakong O."/>
        </authorList>
    </citation>
    <scope>NUCLEOTIDE SEQUENCE [LARGE SCALE GENOMIC DNA]</scope>
    <source>
        <strain evidence="1 2">J101</strain>
    </source>
</reference>
<gene>
    <name evidence="1" type="ORF">OHX15_04830</name>
</gene>
<comment type="caution">
    <text evidence="1">The sequence shown here is derived from an EMBL/GenBank/DDBJ whole genome shotgun (WGS) entry which is preliminary data.</text>
</comment>
<name>A0ACC6MCK1_MYCPF</name>
<organism evidence="1 2">
    <name type="scientific">Mycolicibacterium parafortuitum</name>
    <name type="common">Mycobacterium parafortuitum</name>
    <dbReference type="NCBI Taxonomy" id="39692"/>
    <lineage>
        <taxon>Bacteria</taxon>
        <taxon>Bacillati</taxon>
        <taxon>Actinomycetota</taxon>
        <taxon>Actinomycetes</taxon>
        <taxon>Mycobacteriales</taxon>
        <taxon>Mycobacteriaceae</taxon>
        <taxon>Mycolicibacterium</taxon>
    </lineage>
</organism>
<proteinExistence type="predicted"/>